<accession>A0A415ER04</accession>
<dbReference type="Gene3D" id="3.90.70.10">
    <property type="entry name" value="Cysteine proteinases"/>
    <property type="match status" value="1"/>
</dbReference>
<reference evidence="3 4" key="1">
    <citation type="submission" date="2018-08" db="EMBL/GenBank/DDBJ databases">
        <title>A genome reference for cultivated species of the human gut microbiota.</title>
        <authorList>
            <person name="Zou Y."/>
            <person name="Xue W."/>
            <person name="Luo G."/>
        </authorList>
    </citation>
    <scope>NUCLEOTIDE SEQUENCE [LARGE SCALE GENOMIC DNA]</scope>
    <source>
        <strain evidence="3 4">AF48-16</strain>
    </source>
</reference>
<dbReference type="AlphaFoldDB" id="A0A415ER04"/>
<comment type="caution">
    <text evidence="3">The sequence shown here is derived from an EMBL/GenBank/DDBJ whole genome shotgun (WGS) entry which is preliminary data.</text>
</comment>
<keyword evidence="1" id="KW-1133">Transmembrane helix</keyword>
<dbReference type="PANTHER" id="PTHR37806:SF1">
    <property type="entry name" value="PEPTIDASE C39-LIKE DOMAIN-CONTAINING PROTEIN"/>
    <property type="match status" value="1"/>
</dbReference>
<protein>
    <submittedName>
        <fullName evidence="3">Family C39 peptidase</fullName>
    </submittedName>
</protein>
<dbReference type="EMBL" id="QRMZ01000015">
    <property type="protein sequence ID" value="RHK05776.1"/>
    <property type="molecule type" value="Genomic_DNA"/>
</dbReference>
<keyword evidence="1" id="KW-0812">Transmembrane</keyword>
<feature type="transmembrane region" description="Helical" evidence="1">
    <location>
        <begin position="9"/>
        <end position="25"/>
    </location>
</feature>
<evidence type="ECO:0000259" key="2">
    <source>
        <dbReference type="Pfam" id="PF13529"/>
    </source>
</evidence>
<dbReference type="InterPro" id="IPR016997">
    <property type="entry name" value="UCP032442"/>
</dbReference>
<keyword evidence="1" id="KW-0472">Membrane</keyword>
<dbReference type="RefSeq" id="WP_123834372.1">
    <property type="nucleotide sequence ID" value="NZ_JAAVMT010000004.1"/>
</dbReference>
<feature type="domain" description="Peptidase C39-like" evidence="2">
    <location>
        <begin position="62"/>
        <end position="227"/>
    </location>
</feature>
<dbReference type="Proteomes" id="UP000286288">
    <property type="component" value="Unassembled WGS sequence"/>
</dbReference>
<sequence>MKKKKLKRLLLGMFVLMLFFLLIFYDSKNGQSPFEKIEDELTLALSDEEQTPEPEYSEVIQLDVPLENQFDEVALGNGCEVTALSMLLNFYGFDTNKNQLAEELAYVPLYEDYYHHGDPREGFVGNIYGGDSAMGVDVEPITDVAERIVKEQYEVISGRDKSFDEIVKVLQSGKPVWMIATLELQVPTDADFFQWNTQNGEILVTALIHSVVITGIDGDTMYVNDPYGHKDREVSKEDLAAIYEKMGQQYLYLEEI</sequence>
<evidence type="ECO:0000256" key="1">
    <source>
        <dbReference type="SAM" id="Phobius"/>
    </source>
</evidence>
<evidence type="ECO:0000313" key="3">
    <source>
        <dbReference type="EMBL" id="RHK05776.1"/>
    </source>
</evidence>
<proteinExistence type="predicted"/>
<name>A0A415ER04_ENTCA</name>
<organism evidence="3 4">
    <name type="scientific">Enterococcus casseliflavus</name>
    <name type="common">Enterococcus flavescens</name>
    <dbReference type="NCBI Taxonomy" id="37734"/>
    <lineage>
        <taxon>Bacteria</taxon>
        <taxon>Bacillati</taxon>
        <taxon>Bacillota</taxon>
        <taxon>Bacilli</taxon>
        <taxon>Lactobacillales</taxon>
        <taxon>Enterococcaceae</taxon>
        <taxon>Enterococcus</taxon>
    </lineage>
</organism>
<dbReference type="Pfam" id="PF13529">
    <property type="entry name" value="Peptidase_C39_2"/>
    <property type="match status" value="1"/>
</dbReference>
<dbReference type="InterPro" id="IPR039564">
    <property type="entry name" value="Peptidase_C39-like"/>
</dbReference>
<dbReference type="PIRSF" id="PIRSF032442">
    <property type="entry name" value="UCP032442"/>
    <property type="match status" value="1"/>
</dbReference>
<dbReference type="PANTHER" id="PTHR37806">
    <property type="entry name" value="LMO0724 PROTEIN"/>
    <property type="match status" value="1"/>
</dbReference>
<gene>
    <name evidence="3" type="ORF">DW084_11570</name>
</gene>
<evidence type="ECO:0000313" key="4">
    <source>
        <dbReference type="Proteomes" id="UP000286288"/>
    </source>
</evidence>